<gene>
    <name evidence="1" type="ORF">UFOPK3837_00226</name>
</gene>
<reference evidence="1" key="1">
    <citation type="submission" date="2020-05" db="EMBL/GenBank/DDBJ databases">
        <authorList>
            <person name="Chiriac C."/>
            <person name="Salcher M."/>
            <person name="Ghai R."/>
            <person name="Kavagutti S V."/>
        </authorList>
    </citation>
    <scope>NUCLEOTIDE SEQUENCE</scope>
</reference>
<evidence type="ECO:0000313" key="1">
    <source>
        <dbReference type="EMBL" id="CAB4947689.1"/>
    </source>
</evidence>
<dbReference type="PANTHER" id="PTHR30528:SF0">
    <property type="entry name" value="CYTOPLASMIC PROTEIN"/>
    <property type="match status" value="1"/>
</dbReference>
<name>A0A6J7JYB5_9ZZZZ</name>
<dbReference type="PANTHER" id="PTHR30528">
    <property type="entry name" value="CYTOPLASMIC PROTEIN"/>
    <property type="match status" value="1"/>
</dbReference>
<dbReference type="EMBL" id="CAFBNO010000004">
    <property type="protein sequence ID" value="CAB4947689.1"/>
    <property type="molecule type" value="Genomic_DNA"/>
</dbReference>
<accession>A0A6J7JYB5</accession>
<dbReference type="Pfam" id="PF06224">
    <property type="entry name" value="AlkZ-like"/>
    <property type="match status" value="1"/>
</dbReference>
<dbReference type="AlphaFoldDB" id="A0A6J7JYB5"/>
<organism evidence="1">
    <name type="scientific">freshwater metagenome</name>
    <dbReference type="NCBI Taxonomy" id="449393"/>
    <lineage>
        <taxon>unclassified sequences</taxon>
        <taxon>metagenomes</taxon>
        <taxon>ecological metagenomes</taxon>
    </lineage>
</organism>
<dbReference type="InterPro" id="IPR009351">
    <property type="entry name" value="AlkZ-like"/>
</dbReference>
<proteinExistence type="predicted"/>
<sequence length="397" mass="46003">MKDLVTPELSRREAAALSLRQLGVDSDKDKTVLEVVQRLGLLQIDSVNVFERAHYLPLFSRLGNYPKSELDDLMGGFHPTLIEYWAHEASIIPLENWPLYRWRMDAYRDRYENKWGMKAESKKLVEQIHNQLKANGPMSTNQFETEANDRKGSWWGWSDQKRALEYMFLVGELVSAGRNSFKRLYALPEQVLPQHILDHLPDSDSAKEKLMLQAATAFGVATYRDLCDWHRMKPVNHKHILQNLLDKGELEQIKVEGWLEPAYVAKGVQLDNLDTKGARTTILSPFDPVCWNRDRIERMWGFNYRIEIYTPEPKRIFGYYTLPILHDRKLVGRIDLKSDRKPGNLLAKASWHEAELKNSEVQQLAKAMTKHLETVKTWQGLNQTIIEPKGNLAELLG</sequence>
<protein>
    <submittedName>
        <fullName evidence="1">Unannotated protein</fullName>
    </submittedName>
</protein>